<sequence>MLIDSIENGTFKLAEEITVKADDDVTEIIRKQTPDDLAHKDRLHYDIDIKAVNILLLGLLVEIYTLINHYQTAKEIWKRVKELMESTEMTKQEHKMLLAQAQEARVALNEEEQDFLADSLEENDDIMIFNYTPQQISSLSSAGSLNDDTVAPTYDFSTLTEELLEEARALKPLDEHIGHAFKFAEHIQELLVYVSASCPFTESGNEKDTEKLVAVTPKNKDKKVRFVDPVSSSNNTQKHVDAHKNQDSNQPLLHSIGVICSTSGSRSQLIHRKRPDE</sequence>
<evidence type="ECO:0000313" key="3">
    <source>
        <dbReference type="EMBL" id="GEU73118.1"/>
    </source>
</evidence>
<keyword evidence="1" id="KW-0175">Coiled coil</keyword>
<dbReference type="AlphaFoldDB" id="A0A6L2MGP6"/>
<evidence type="ECO:0008006" key="4">
    <source>
        <dbReference type="Google" id="ProtNLM"/>
    </source>
</evidence>
<evidence type="ECO:0000256" key="2">
    <source>
        <dbReference type="SAM" id="MobiDB-lite"/>
    </source>
</evidence>
<accession>A0A6L2MGP6</accession>
<gene>
    <name evidence="3" type="ORF">Tci_045096</name>
</gene>
<feature type="coiled-coil region" evidence="1">
    <location>
        <begin position="84"/>
        <end position="118"/>
    </location>
</feature>
<dbReference type="EMBL" id="BKCJ010006627">
    <property type="protein sequence ID" value="GEU73118.1"/>
    <property type="molecule type" value="Genomic_DNA"/>
</dbReference>
<evidence type="ECO:0000256" key="1">
    <source>
        <dbReference type="SAM" id="Coils"/>
    </source>
</evidence>
<protein>
    <recommendedName>
        <fullName evidence="4">Retrovirus-related Pol polyprotein from transposon TNT 1-94</fullName>
    </recommendedName>
</protein>
<feature type="region of interest" description="Disordered" evidence="2">
    <location>
        <begin position="229"/>
        <end position="248"/>
    </location>
</feature>
<comment type="caution">
    <text evidence="3">The sequence shown here is derived from an EMBL/GenBank/DDBJ whole genome shotgun (WGS) entry which is preliminary data.</text>
</comment>
<proteinExistence type="predicted"/>
<name>A0A6L2MGP6_TANCI</name>
<reference evidence="3" key="1">
    <citation type="journal article" date="2019" name="Sci. Rep.">
        <title>Draft genome of Tanacetum cinerariifolium, the natural source of mosquito coil.</title>
        <authorList>
            <person name="Yamashiro T."/>
            <person name="Shiraishi A."/>
            <person name="Satake H."/>
            <person name="Nakayama K."/>
        </authorList>
    </citation>
    <scope>NUCLEOTIDE SEQUENCE</scope>
</reference>
<organism evidence="3">
    <name type="scientific">Tanacetum cinerariifolium</name>
    <name type="common">Dalmatian daisy</name>
    <name type="synonym">Chrysanthemum cinerariifolium</name>
    <dbReference type="NCBI Taxonomy" id="118510"/>
    <lineage>
        <taxon>Eukaryota</taxon>
        <taxon>Viridiplantae</taxon>
        <taxon>Streptophyta</taxon>
        <taxon>Embryophyta</taxon>
        <taxon>Tracheophyta</taxon>
        <taxon>Spermatophyta</taxon>
        <taxon>Magnoliopsida</taxon>
        <taxon>eudicotyledons</taxon>
        <taxon>Gunneridae</taxon>
        <taxon>Pentapetalae</taxon>
        <taxon>asterids</taxon>
        <taxon>campanulids</taxon>
        <taxon>Asterales</taxon>
        <taxon>Asteraceae</taxon>
        <taxon>Asteroideae</taxon>
        <taxon>Anthemideae</taxon>
        <taxon>Anthemidinae</taxon>
        <taxon>Tanacetum</taxon>
    </lineage>
</organism>